<accession>A0A1B6G8S8</accession>
<feature type="compositionally biased region" description="Basic residues" evidence="1">
    <location>
        <begin position="1"/>
        <end position="16"/>
    </location>
</feature>
<evidence type="ECO:0000313" key="2">
    <source>
        <dbReference type="EMBL" id="JAS58683.1"/>
    </source>
</evidence>
<reference evidence="2" key="1">
    <citation type="submission" date="2015-11" db="EMBL/GenBank/DDBJ databases">
        <title>De novo transcriptome assembly of four potential Pierce s Disease insect vectors from Arizona vineyards.</title>
        <authorList>
            <person name="Tassone E.E."/>
        </authorList>
    </citation>
    <scope>NUCLEOTIDE SEQUENCE</scope>
</reference>
<protein>
    <submittedName>
        <fullName evidence="2">Uncharacterized protein</fullName>
    </submittedName>
</protein>
<name>A0A1B6G8S8_9HEMI</name>
<feature type="region of interest" description="Disordered" evidence="1">
    <location>
        <begin position="1"/>
        <end position="24"/>
    </location>
</feature>
<dbReference type="EMBL" id="GECZ01011086">
    <property type="protein sequence ID" value="JAS58683.1"/>
    <property type="molecule type" value="Transcribed_RNA"/>
</dbReference>
<proteinExistence type="predicted"/>
<gene>
    <name evidence="2" type="ORF">g.48025</name>
</gene>
<sequence>PSNYHNHHNSHVKSSRNKMNSSLQALAAKSAIGSQIQSNSTGSPLLDSYLQLIAENSMNMGLTTEQTAAAINAVKLAQISAIGLDKMSQHSLIDRLSHFNPNNSD</sequence>
<feature type="non-terminal residue" evidence="2">
    <location>
        <position position="105"/>
    </location>
</feature>
<feature type="non-terminal residue" evidence="2">
    <location>
        <position position="1"/>
    </location>
</feature>
<organism evidence="2">
    <name type="scientific">Cuerna arida</name>
    <dbReference type="NCBI Taxonomy" id="1464854"/>
    <lineage>
        <taxon>Eukaryota</taxon>
        <taxon>Metazoa</taxon>
        <taxon>Ecdysozoa</taxon>
        <taxon>Arthropoda</taxon>
        <taxon>Hexapoda</taxon>
        <taxon>Insecta</taxon>
        <taxon>Pterygota</taxon>
        <taxon>Neoptera</taxon>
        <taxon>Paraneoptera</taxon>
        <taxon>Hemiptera</taxon>
        <taxon>Auchenorrhyncha</taxon>
        <taxon>Membracoidea</taxon>
        <taxon>Cicadellidae</taxon>
        <taxon>Cicadellinae</taxon>
        <taxon>Proconiini</taxon>
        <taxon>Cuerna</taxon>
    </lineage>
</organism>
<evidence type="ECO:0000256" key="1">
    <source>
        <dbReference type="SAM" id="MobiDB-lite"/>
    </source>
</evidence>
<dbReference type="AlphaFoldDB" id="A0A1B6G8S8"/>